<dbReference type="EMBL" id="CP045851">
    <property type="protein sequence ID" value="QGG97112.1"/>
    <property type="molecule type" value="Genomic_DNA"/>
</dbReference>
<dbReference type="CDD" id="cd02440">
    <property type="entry name" value="AdoMet_MTases"/>
    <property type="match status" value="1"/>
</dbReference>
<keyword evidence="1 2" id="KW-0808">Transferase</keyword>
<dbReference type="InterPro" id="IPR029063">
    <property type="entry name" value="SAM-dependent_MTases_sf"/>
</dbReference>
<keyword evidence="3" id="KW-1185">Reference proteome</keyword>
<dbReference type="AlphaFoldDB" id="A0A5Q2RQ49"/>
<organism evidence="2 3">
    <name type="scientific">Actinomarinicola tropica</name>
    <dbReference type="NCBI Taxonomy" id="2789776"/>
    <lineage>
        <taxon>Bacteria</taxon>
        <taxon>Bacillati</taxon>
        <taxon>Actinomycetota</taxon>
        <taxon>Acidimicrobiia</taxon>
        <taxon>Acidimicrobiales</taxon>
        <taxon>Iamiaceae</taxon>
        <taxon>Actinomarinicola</taxon>
    </lineage>
</organism>
<dbReference type="GO" id="GO:0032259">
    <property type="term" value="P:methylation"/>
    <property type="evidence" value="ECO:0007669"/>
    <property type="project" value="UniProtKB-KW"/>
</dbReference>
<name>A0A5Q2RQ49_9ACTN</name>
<dbReference type="PANTHER" id="PTHR43861">
    <property type="entry name" value="TRANS-ACONITATE 2-METHYLTRANSFERASE-RELATED"/>
    <property type="match status" value="1"/>
</dbReference>
<dbReference type="Pfam" id="PF13489">
    <property type="entry name" value="Methyltransf_23"/>
    <property type="match status" value="1"/>
</dbReference>
<proteinExistence type="predicted"/>
<gene>
    <name evidence="2" type="ORF">GH723_13265</name>
</gene>
<evidence type="ECO:0000313" key="2">
    <source>
        <dbReference type="EMBL" id="QGG97112.1"/>
    </source>
</evidence>
<evidence type="ECO:0000256" key="1">
    <source>
        <dbReference type="ARBA" id="ARBA00022679"/>
    </source>
</evidence>
<reference evidence="2 3" key="1">
    <citation type="submission" date="2019-11" db="EMBL/GenBank/DDBJ databases">
        <authorList>
            <person name="He Y."/>
        </authorList>
    </citation>
    <scope>NUCLEOTIDE SEQUENCE [LARGE SCALE GENOMIC DNA]</scope>
    <source>
        <strain evidence="2 3">SCSIO 58843</strain>
    </source>
</reference>
<dbReference type="GO" id="GO:0008168">
    <property type="term" value="F:methyltransferase activity"/>
    <property type="evidence" value="ECO:0007669"/>
    <property type="project" value="UniProtKB-KW"/>
</dbReference>
<dbReference type="Gene3D" id="3.40.50.150">
    <property type="entry name" value="Vaccinia Virus protein VP39"/>
    <property type="match status" value="1"/>
</dbReference>
<evidence type="ECO:0000313" key="3">
    <source>
        <dbReference type="Proteomes" id="UP000334019"/>
    </source>
</evidence>
<dbReference type="SUPFAM" id="SSF53335">
    <property type="entry name" value="S-adenosyl-L-methionine-dependent methyltransferases"/>
    <property type="match status" value="1"/>
</dbReference>
<dbReference type="PANTHER" id="PTHR43861:SF3">
    <property type="entry name" value="PUTATIVE (AFU_ORTHOLOGUE AFUA_2G14390)-RELATED"/>
    <property type="match status" value="1"/>
</dbReference>
<protein>
    <submittedName>
        <fullName evidence="2">Methyltransferase domain-containing protein</fullName>
    </submittedName>
</protein>
<accession>A0A5Q2RQ49</accession>
<keyword evidence="2" id="KW-0489">Methyltransferase</keyword>
<dbReference type="KEGG" id="atq:GH723_13265"/>
<dbReference type="Proteomes" id="UP000334019">
    <property type="component" value="Chromosome"/>
</dbReference>
<sequence length="328" mass="36201">MARGWRTVARRPRGRGAPLRLESVPCDLCGPTIVEPLAVGEDFEYWTSPDAFLAVRCTTCGLVYLDPRPTVEELDRIYPPEYHAFDFSEERFGLVYKVRERLEARRVLRWAGGLSDDAVILDVGCGDGFHLDLLRRYGRGTWTVQGVEPDARAASAARARGLVVHDTVLADADIDPGSVDLAFLIQTIEHVPSPVELLQQVHDVLAPGGRLVVVTDNVGSPDFRIFRSRHWGGYHFPRHWHLYDRTTLAATAEAGGLEVESIGTVVSPVNWVYSLRNMLVDLRAPEWAIRPLSLEGSVALAAGTVLDSAFQLAGRGALLRGVFRRPGS</sequence>